<name>A0A2H1WWS4_SPOFR</name>
<proteinExistence type="predicted"/>
<dbReference type="AlphaFoldDB" id="A0A2H1WWS4"/>
<protein>
    <submittedName>
        <fullName evidence="1">SFRICE_040760</fullName>
    </submittedName>
</protein>
<dbReference type="EMBL" id="ODYU01011641">
    <property type="protein sequence ID" value="SOQ57513.1"/>
    <property type="molecule type" value="Genomic_DNA"/>
</dbReference>
<reference evidence="1" key="1">
    <citation type="submission" date="2016-07" db="EMBL/GenBank/DDBJ databases">
        <authorList>
            <person name="Bretaudeau A."/>
        </authorList>
    </citation>
    <scope>NUCLEOTIDE SEQUENCE</scope>
    <source>
        <strain evidence="1">Rice</strain>
        <tissue evidence="1">Whole body</tissue>
    </source>
</reference>
<accession>A0A2H1WWS4</accession>
<gene>
    <name evidence="1" type="ORF">SFRICE_040760</name>
</gene>
<evidence type="ECO:0000313" key="1">
    <source>
        <dbReference type="EMBL" id="SOQ57513.1"/>
    </source>
</evidence>
<sequence length="72" mass="7911">MRGAKLMDARMAGLSAGCHNKPRNAAECHRTTCLAMSVWKFLVNAWCMLKGLPLYLCDVGLICIVVNIERSG</sequence>
<organism evidence="1">
    <name type="scientific">Spodoptera frugiperda</name>
    <name type="common">Fall armyworm</name>
    <dbReference type="NCBI Taxonomy" id="7108"/>
    <lineage>
        <taxon>Eukaryota</taxon>
        <taxon>Metazoa</taxon>
        <taxon>Ecdysozoa</taxon>
        <taxon>Arthropoda</taxon>
        <taxon>Hexapoda</taxon>
        <taxon>Insecta</taxon>
        <taxon>Pterygota</taxon>
        <taxon>Neoptera</taxon>
        <taxon>Endopterygota</taxon>
        <taxon>Lepidoptera</taxon>
        <taxon>Glossata</taxon>
        <taxon>Ditrysia</taxon>
        <taxon>Noctuoidea</taxon>
        <taxon>Noctuidae</taxon>
        <taxon>Amphipyrinae</taxon>
        <taxon>Spodoptera</taxon>
    </lineage>
</organism>